<reference evidence="3" key="1">
    <citation type="journal article" date="2023" name="Mol. Phylogenet. Evol.">
        <title>Genome-scale phylogeny and comparative genomics of the fungal order Sordariales.</title>
        <authorList>
            <person name="Hensen N."/>
            <person name="Bonometti L."/>
            <person name="Westerberg I."/>
            <person name="Brannstrom I.O."/>
            <person name="Guillou S."/>
            <person name="Cros-Aarteil S."/>
            <person name="Calhoun S."/>
            <person name="Haridas S."/>
            <person name="Kuo A."/>
            <person name="Mondo S."/>
            <person name="Pangilinan J."/>
            <person name="Riley R."/>
            <person name="LaButti K."/>
            <person name="Andreopoulos B."/>
            <person name="Lipzen A."/>
            <person name="Chen C."/>
            <person name="Yan M."/>
            <person name="Daum C."/>
            <person name="Ng V."/>
            <person name="Clum A."/>
            <person name="Steindorff A."/>
            <person name="Ohm R.A."/>
            <person name="Martin F."/>
            <person name="Silar P."/>
            <person name="Natvig D.O."/>
            <person name="Lalanne C."/>
            <person name="Gautier V."/>
            <person name="Ament-Velasquez S.L."/>
            <person name="Kruys A."/>
            <person name="Hutchinson M.I."/>
            <person name="Powell A.J."/>
            <person name="Barry K."/>
            <person name="Miller A.N."/>
            <person name="Grigoriev I.V."/>
            <person name="Debuchy R."/>
            <person name="Gladieux P."/>
            <person name="Hiltunen Thoren M."/>
            <person name="Johannesson H."/>
        </authorList>
    </citation>
    <scope>NUCLEOTIDE SEQUENCE</scope>
    <source>
        <strain evidence="3">PSN293</strain>
    </source>
</reference>
<evidence type="ECO:0000313" key="4">
    <source>
        <dbReference type="Proteomes" id="UP001301769"/>
    </source>
</evidence>
<dbReference type="InterPro" id="IPR021822">
    <property type="entry name" value="DUF3405"/>
</dbReference>
<feature type="compositionally biased region" description="Basic and acidic residues" evidence="1">
    <location>
        <begin position="878"/>
        <end position="892"/>
    </location>
</feature>
<feature type="compositionally biased region" description="Polar residues" evidence="1">
    <location>
        <begin position="210"/>
        <end position="220"/>
    </location>
</feature>
<feature type="region of interest" description="Disordered" evidence="1">
    <location>
        <begin position="878"/>
        <end position="903"/>
    </location>
</feature>
<dbReference type="AlphaFoldDB" id="A0AAN7BE32"/>
<keyword evidence="2" id="KW-0812">Transmembrane</keyword>
<reference evidence="3" key="2">
    <citation type="submission" date="2023-05" db="EMBL/GenBank/DDBJ databases">
        <authorList>
            <consortium name="Lawrence Berkeley National Laboratory"/>
            <person name="Steindorff A."/>
            <person name="Hensen N."/>
            <person name="Bonometti L."/>
            <person name="Westerberg I."/>
            <person name="Brannstrom I.O."/>
            <person name="Guillou S."/>
            <person name="Cros-Aarteil S."/>
            <person name="Calhoun S."/>
            <person name="Haridas S."/>
            <person name="Kuo A."/>
            <person name="Mondo S."/>
            <person name="Pangilinan J."/>
            <person name="Riley R."/>
            <person name="Labutti K."/>
            <person name="Andreopoulos B."/>
            <person name="Lipzen A."/>
            <person name="Chen C."/>
            <person name="Yanf M."/>
            <person name="Daum C."/>
            <person name="Ng V."/>
            <person name="Clum A."/>
            <person name="Ohm R."/>
            <person name="Martin F."/>
            <person name="Silar P."/>
            <person name="Natvig D."/>
            <person name="Lalanne C."/>
            <person name="Gautier V."/>
            <person name="Ament-Velasquez S.L."/>
            <person name="Kruys A."/>
            <person name="Hutchinson M.I."/>
            <person name="Powell A.J."/>
            <person name="Barry K."/>
            <person name="Miller A.N."/>
            <person name="Grigoriev I.V."/>
            <person name="Debuchy R."/>
            <person name="Gladieux P."/>
            <person name="Thoren M.H."/>
            <person name="Johannesson H."/>
        </authorList>
    </citation>
    <scope>NUCLEOTIDE SEQUENCE</scope>
    <source>
        <strain evidence="3">PSN293</strain>
    </source>
</reference>
<feature type="region of interest" description="Disordered" evidence="1">
    <location>
        <begin position="614"/>
        <end position="659"/>
    </location>
</feature>
<organism evidence="3 4">
    <name type="scientific">Rhypophila decipiens</name>
    <dbReference type="NCBI Taxonomy" id="261697"/>
    <lineage>
        <taxon>Eukaryota</taxon>
        <taxon>Fungi</taxon>
        <taxon>Dikarya</taxon>
        <taxon>Ascomycota</taxon>
        <taxon>Pezizomycotina</taxon>
        <taxon>Sordariomycetes</taxon>
        <taxon>Sordariomycetidae</taxon>
        <taxon>Sordariales</taxon>
        <taxon>Naviculisporaceae</taxon>
        <taxon>Rhypophila</taxon>
    </lineage>
</organism>
<sequence length="903" mass="101937">MGLSSFNPLRSRDSKRPPKLPLYKEVPSSSHPSPTKERYSDVEYSSDDEDESDDGDSSDYDSSSSPGSSGSSRRTSGSSTLMLPKRKIAKANSSPSRRVLPRRHLYRLPNKVIRYLCATMMLAILAFIVTLVRASQLENKRIAEGTLKIEKKPTPPPWESFNFLTRYYGGIKTLVPFEDNVPQYPRLEDEGPYNFTITQSQEQKAGDGEATSSPATNKVPSSKAFHDHPGSALPTTEDGIHECFLDSQNKIRIPPIRYYDGRPMGFPNSVMGSYELLSLPEDICFDRFGRYGPYGYGYSAQTGGLSVGEHGDIEGAEDVWKSVKKVDWRKINWADAQRRCYKANAERYKPLESPRVPPQGFYIGESSEKASPKVQARDQAGAQQTQPVKSQGKSKAEEATEEPPKPPGDLSRTAIVVRCWDEFFWREEDVMNLRAIIAEMSLASGGRYDVHLLVQVRNDAKNPIWADDETYLNHIKDTVPDEFQDMVTLWSETQMLAVYQGVLDLWTKGPNLPVHGSYRGLQMAMQHFASKHPEYDYFWQWEMDIRYTGHYYDLLTKMETWAKDQPRKGIWERNARFYLPDVHGSWEDFKQMSRVQTEQGTLSPENVWDTAVPLINKKPSGSSSSSKKGEESIWGPKRPVDEKDWLSPESDPTPPTTYERDKYVWGVGEEADLITLNPIFNPEGTTWQLADDITGYNETAGNGGKPPRRAQIITASRMSRRLLLTMHRETAFKKHHAFPEMWPSTVALHHGYKAVFAPHPVYVDREWPTEYMARVMNGGKNGAAGGSRTAVFGDREHNLKGMTWFYNAGFSSNLYKRWLGLKVNNDGGEQFELAADNSKDRDDKTVSTMRGGEGRMCLPPMLLHPVKEVELPVEQIRAGEEGNLKEAGKEGNSDAEVISDPNA</sequence>
<feature type="compositionally biased region" description="Polar residues" evidence="1">
    <location>
        <begin position="381"/>
        <end position="393"/>
    </location>
</feature>
<keyword evidence="4" id="KW-1185">Reference proteome</keyword>
<feature type="region of interest" description="Disordered" evidence="1">
    <location>
        <begin position="200"/>
        <end position="237"/>
    </location>
</feature>
<proteinExistence type="predicted"/>
<evidence type="ECO:0000313" key="3">
    <source>
        <dbReference type="EMBL" id="KAK4217630.1"/>
    </source>
</evidence>
<feature type="compositionally biased region" description="Acidic residues" evidence="1">
    <location>
        <begin position="44"/>
        <end position="59"/>
    </location>
</feature>
<name>A0AAN7BE32_9PEZI</name>
<dbReference type="Proteomes" id="UP001301769">
    <property type="component" value="Unassembled WGS sequence"/>
</dbReference>
<feature type="region of interest" description="Disordered" evidence="1">
    <location>
        <begin position="1"/>
        <end position="96"/>
    </location>
</feature>
<dbReference type="PANTHER" id="PTHR36205:SF1">
    <property type="entry name" value="MAJOR FACILITATOR SUPERFAMILY TRANSPORTER"/>
    <property type="match status" value="1"/>
</dbReference>
<keyword evidence="2" id="KW-1133">Transmembrane helix</keyword>
<protein>
    <submittedName>
        <fullName evidence="3">Uncharacterized protein</fullName>
    </submittedName>
</protein>
<keyword evidence="2" id="KW-0472">Membrane</keyword>
<dbReference type="Pfam" id="PF11885">
    <property type="entry name" value="DUF3405"/>
    <property type="match status" value="1"/>
</dbReference>
<dbReference type="PANTHER" id="PTHR36205">
    <property type="entry name" value="CHROMOSOME 19, WHOLE GENOME SHOTGUN SEQUENCE"/>
    <property type="match status" value="1"/>
</dbReference>
<feature type="region of interest" description="Disordered" evidence="1">
    <location>
        <begin position="357"/>
        <end position="411"/>
    </location>
</feature>
<dbReference type="EMBL" id="MU858058">
    <property type="protein sequence ID" value="KAK4217630.1"/>
    <property type="molecule type" value="Genomic_DNA"/>
</dbReference>
<feature type="transmembrane region" description="Helical" evidence="2">
    <location>
        <begin position="112"/>
        <end position="132"/>
    </location>
</feature>
<comment type="caution">
    <text evidence="3">The sequence shown here is derived from an EMBL/GenBank/DDBJ whole genome shotgun (WGS) entry which is preliminary data.</text>
</comment>
<feature type="compositionally biased region" description="Basic and acidic residues" evidence="1">
    <location>
        <begin position="394"/>
        <end position="404"/>
    </location>
</feature>
<gene>
    <name evidence="3" type="ORF">QBC37DRAFT_38819</name>
</gene>
<evidence type="ECO:0000256" key="2">
    <source>
        <dbReference type="SAM" id="Phobius"/>
    </source>
</evidence>
<accession>A0AAN7BE32</accession>
<feature type="compositionally biased region" description="Low complexity" evidence="1">
    <location>
        <begin position="60"/>
        <end position="79"/>
    </location>
</feature>
<evidence type="ECO:0000256" key="1">
    <source>
        <dbReference type="SAM" id="MobiDB-lite"/>
    </source>
</evidence>